<accession>A0A0H2SBC7</accession>
<evidence type="ECO:0000313" key="1">
    <source>
        <dbReference type="EMBL" id="KLO19018.1"/>
    </source>
</evidence>
<keyword evidence="2" id="KW-1185">Reference proteome</keyword>
<dbReference type="InParanoid" id="A0A0H2SBC7"/>
<organism evidence="1 2">
    <name type="scientific">Schizopora paradoxa</name>
    <dbReference type="NCBI Taxonomy" id="27342"/>
    <lineage>
        <taxon>Eukaryota</taxon>
        <taxon>Fungi</taxon>
        <taxon>Dikarya</taxon>
        <taxon>Basidiomycota</taxon>
        <taxon>Agaricomycotina</taxon>
        <taxon>Agaricomycetes</taxon>
        <taxon>Hymenochaetales</taxon>
        <taxon>Schizoporaceae</taxon>
        <taxon>Schizopora</taxon>
    </lineage>
</organism>
<name>A0A0H2SBC7_9AGAM</name>
<gene>
    <name evidence="1" type="ORF">SCHPADRAFT_85738</name>
</gene>
<dbReference type="AlphaFoldDB" id="A0A0H2SBC7"/>
<sequence>MPRTPPIKFLTYYGYGFTNVELKELVRRIEQKEKEKDPEYTRDEGVDDMCLVETHCTFPEEKASFEVIEKSWRKDKSVEERLRKKRWLIHLRVAATLEDPGLKYDVEEELSEKAVEWLKSLGYSDEELEELKIVIPGVHFEEARDLLLSPKHMEAYMNGYM</sequence>
<evidence type="ECO:0000313" key="2">
    <source>
        <dbReference type="Proteomes" id="UP000053477"/>
    </source>
</evidence>
<proteinExistence type="predicted"/>
<protein>
    <submittedName>
        <fullName evidence="1">Uncharacterized protein</fullName>
    </submittedName>
</protein>
<dbReference type="EMBL" id="KQ085889">
    <property type="protein sequence ID" value="KLO19018.1"/>
    <property type="molecule type" value="Genomic_DNA"/>
</dbReference>
<dbReference type="Proteomes" id="UP000053477">
    <property type="component" value="Unassembled WGS sequence"/>
</dbReference>
<reference evidence="1 2" key="1">
    <citation type="submission" date="2015-04" db="EMBL/GenBank/DDBJ databases">
        <title>Complete genome sequence of Schizopora paradoxa KUC8140, a cosmopolitan wood degrader in East Asia.</title>
        <authorList>
            <consortium name="DOE Joint Genome Institute"/>
            <person name="Min B."/>
            <person name="Park H."/>
            <person name="Jang Y."/>
            <person name="Kim J.-J."/>
            <person name="Kim K.H."/>
            <person name="Pangilinan J."/>
            <person name="Lipzen A."/>
            <person name="Riley R."/>
            <person name="Grigoriev I.V."/>
            <person name="Spatafora J.W."/>
            <person name="Choi I.-G."/>
        </authorList>
    </citation>
    <scope>NUCLEOTIDE SEQUENCE [LARGE SCALE GENOMIC DNA]</scope>
    <source>
        <strain evidence="1 2">KUC8140</strain>
    </source>
</reference>